<proteinExistence type="predicted"/>
<comment type="caution">
    <text evidence="1">The sequence shown here is derived from an EMBL/GenBank/DDBJ whole genome shotgun (WGS) entry which is preliminary data.</text>
</comment>
<organism evidence="1">
    <name type="scientific">bioreactor metagenome</name>
    <dbReference type="NCBI Taxonomy" id="1076179"/>
    <lineage>
        <taxon>unclassified sequences</taxon>
        <taxon>metagenomes</taxon>
        <taxon>ecological metagenomes</taxon>
    </lineage>
</organism>
<dbReference type="AlphaFoldDB" id="A0A645B8H4"/>
<dbReference type="EMBL" id="VSSQ01018491">
    <property type="protein sequence ID" value="MPM61712.1"/>
    <property type="molecule type" value="Genomic_DNA"/>
</dbReference>
<accession>A0A645B8H4</accession>
<name>A0A645B8H4_9ZZZZ</name>
<sequence length="33" mass="3681">MKQTYIENKPALAKEIAELAVVLVKAKVLELNL</sequence>
<evidence type="ECO:0000313" key="1">
    <source>
        <dbReference type="EMBL" id="MPM61712.1"/>
    </source>
</evidence>
<reference evidence="1" key="1">
    <citation type="submission" date="2019-08" db="EMBL/GenBank/DDBJ databases">
        <authorList>
            <person name="Kucharzyk K."/>
            <person name="Murdoch R.W."/>
            <person name="Higgins S."/>
            <person name="Loffler F."/>
        </authorList>
    </citation>
    <scope>NUCLEOTIDE SEQUENCE</scope>
</reference>
<protein>
    <submittedName>
        <fullName evidence="1">Uncharacterized protein</fullName>
    </submittedName>
</protein>
<gene>
    <name evidence="1" type="ORF">SDC9_108572</name>
</gene>